<gene>
    <name evidence="1" type="ORF">V6N12_062478</name>
</gene>
<accession>A0ABR2F979</accession>
<sequence>MGGLVCVDDAKARASKLLEVLEKSISKHIAEEAAQSFHKEQIQENTVLKPAVAIQHERQQEYQHKEKELEHLKHLVFQYQGQLPTLD</sequence>
<comment type="caution">
    <text evidence="1">The sequence shown here is derived from an EMBL/GenBank/DDBJ whole genome shotgun (WGS) entry which is preliminary data.</text>
</comment>
<evidence type="ECO:0000313" key="2">
    <source>
        <dbReference type="Proteomes" id="UP001472677"/>
    </source>
</evidence>
<dbReference type="PANTHER" id="PTHR31245:SF20">
    <property type="entry name" value="F18B13.13 PROTEIN"/>
    <property type="match status" value="1"/>
</dbReference>
<protein>
    <submittedName>
        <fullName evidence="1">Uncharacterized protein</fullName>
    </submittedName>
</protein>
<dbReference type="Proteomes" id="UP001472677">
    <property type="component" value="Unassembled WGS sequence"/>
</dbReference>
<reference evidence="1 2" key="1">
    <citation type="journal article" date="2024" name="G3 (Bethesda)">
        <title>Genome assembly of Hibiscus sabdariffa L. provides insights into metabolisms of medicinal natural products.</title>
        <authorList>
            <person name="Kim T."/>
        </authorList>
    </citation>
    <scope>NUCLEOTIDE SEQUENCE [LARGE SCALE GENOMIC DNA]</scope>
    <source>
        <strain evidence="1">TK-2024</strain>
        <tissue evidence="1">Old leaves</tissue>
    </source>
</reference>
<name>A0ABR2F979_9ROSI</name>
<organism evidence="1 2">
    <name type="scientific">Hibiscus sabdariffa</name>
    <name type="common">roselle</name>
    <dbReference type="NCBI Taxonomy" id="183260"/>
    <lineage>
        <taxon>Eukaryota</taxon>
        <taxon>Viridiplantae</taxon>
        <taxon>Streptophyta</taxon>
        <taxon>Embryophyta</taxon>
        <taxon>Tracheophyta</taxon>
        <taxon>Spermatophyta</taxon>
        <taxon>Magnoliopsida</taxon>
        <taxon>eudicotyledons</taxon>
        <taxon>Gunneridae</taxon>
        <taxon>Pentapetalae</taxon>
        <taxon>rosids</taxon>
        <taxon>malvids</taxon>
        <taxon>Malvales</taxon>
        <taxon>Malvaceae</taxon>
        <taxon>Malvoideae</taxon>
        <taxon>Hibiscus</taxon>
    </lineage>
</organism>
<evidence type="ECO:0000313" key="1">
    <source>
        <dbReference type="EMBL" id="KAK8574797.1"/>
    </source>
</evidence>
<dbReference type="EMBL" id="JBBPBM010000007">
    <property type="protein sequence ID" value="KAK8574797.1"/>
    <property type="molecule type" value="Genomic_DNA"/>
</dbReference>
<dbReference type="PANTHER" id="PTHR31245">
    <property type="entry name" value="UBIQUITIN SYSTEM COMPONENT CUE PROTEIN"/>
    <property type="match status" value="1"/>
</dbReference>
<proteinExistence type="predicted"/>
<keyword evidence="2" id="KW-1185">Reference proteome</keyword>